<dbReference type="Pfam" id="PF17801">
    <property type="entry name" value="Melibiase_C"/>
    <property type="match status" value="1"/>
</dbReference>
<keyword evidence="5" id="KW-0326">Glycosidase</keyword>
<dbReference type="InterPro" id="IPR013785">
    <property type="entry name" value="Aldolase_TIM"/>
</dbReference>
<proteinExistence type="predicted"/>
<dbReference type="InterPro" id="IPR013780">
    <property type="entry name" value="Glyco_hydro_b"/>
</dbReference>
<organism evidence="7 8">
    <name type="scientific">Heterorhabditis bacteriophora</name>
    <name type="common">Entomopathogenic nematode worm</name>
    <dbReference type="NCBI Taxonomy" id="37862"/>
    <lineage>
        <taxon>Eukaryota</taxon>
        <taxon>Metazoa</taxon>
        <taxon>Ecdysozoa</taxon>
        <taxon>Nematoda</taxon>
        <taxon>Chromadorea</taxon>
        <taxon>Rhabditida</taxon>
        <taxon>Rhabditina</taxon>
        <taxon>Rhabditomorpha</taxon>
        <taxon>Strongyloidea</taxon>
        <taxon>Heterorhabditidae</taxon>
        <taxon>Heterorhabditis</taxon>
    </lineage>
</organism>
<dbReference type="GO" id="GO:0005737">
    <property type="term" value="C:cytoplasm"/>
    <property type="evidence" value="ECO:0007669"/>
    <property type="project" value="TreeGrafter"/>
</dbReference>
<evidence type="ECO:0000256" key="4">
    <source>
        <dbReference type="ARBA" id="ARBA00022801"/>
    </source>
</evidence>
<evidence type="ECO:0000313" key="7">
    <source>
        <dbReference type="Proteomes" id="UP000095283"/>
    </source>
</evidence>
<keyword evidence="4" id="KW-0378">Hydrolase</keyword>
<evidence type="ECO:0000256" key="2">
    <source>
        <dbReference type="ARBA" id="ARBA00012755"/>
    </source>
</evidence>
<sequence length="128" mass="14062">MSNDLRLINPEFKAVLLNRDVIAINQDPMGKMGRLVANTTDIGVYVKPVTPVHGDYTSFAVGILNRNINTTNSIEFILEDIGLTNSAGYEVKNLWTGQMLGIMKPSDVYKTVVPSTGADMFKATLIEK</sequence>
<evidence type="ECO:0000259" key="6">
    <source>
        <dbReference type="Pfam" id="PF17801"/>
    </source>
</evidence>
<dbReference type="EC" id="3.2.1.22" evidence="2"/>
<dbReference type="Proteomes" id="UP000095283">
    <property type="component" value="Unplaced"/>
</dbReference>
<keyword evidence="3" id="KW-0732">Signal</keyword>
<keyword evidence="7" id="KW-1185">Reference proteome</keyword>
<evidence type="ECO:0000256" key="5">
    <source>
        <dbReference type="ARBA" id="ARBA00023295"/>
    </source>
</evidence>
<evidence type="ECO:0000256" key="3">
    <source>
        <dbReference type="ARBA" id="ARBA00022729"/>
    </source>
</evidence>
<name>A0A1I7X840_HETBA</name>
<protein>
    <recommendedName>
        <fullName evidence="2">alpha-galactosidase</fullName>
        <ecNumber evidence="2">3.2.1.22</ecNumber>
    </recommendedName>
</protein>
<dbReference type="WBParaSite" id="Hba_13590">
    <property type="protein sequence ID" value="Hba_13590"/>
    <property type="gene ID" value="Hba_13590"/>
</dbReference>
<dbReference type="GO" id="GO:0009311">
    <property type="term" value="P:oligosaccharide metabolic process"/>
    <property type="evidence" value="ECO:0007669"/>
    <property type="project" value="TreeGrafter"/>
</dbReference>
<dbReference type="SUPFAM" id="SSF51011">
    <property type="entry name" value="Glycosyl hydrolase domain"/>
    <property type="match status" value="1"/>
</dbReference>
<dbReference type="GO" id="GO:0004557">
    <property type="term" value="F:alpha-galactosidase activity"/>
    <property type="evidence" value="ECO:0007669"/>
    <property type="project" value="UniProtKB-EC"/>
</dbReference>
<dbReference type="Gene3D" id="3.20.20.70">
    <property type="entry name" value="Aldolase class I"/>
    <property type="match status" value="1"/>
</dbReference>
<comment type="catalytic activity">
    <reaction evidence="1">
        <text>Hydrolysis of terminal, non-reducing alpha-D-galactose residues in alpha-D-galactosides, including galactose oligosaccharides, galactomannans and galactolipids.</text>
        <dbReference type="EC" id="3.2.1.22"/>
    </reaction>
</comment>
<dbReference type="Gene3D" id="2.60.40.1180">
    <property type="entry name" value="Golgi alpha-mannosidase II"/>
    <property type="match status" value="1"/>
</dbReference>
<dbReference type="InterPro" id="IPR002241">
    <property type="entry name" value="Glyco_hydro_27"/>
</dbReference>
<evidence type="ECO:0000256" key="1">
    <source>
        <dbReference type="ARBA" id="ARBA00001255"/>
    </source>
</evidence>
<dbReference type="PANTHER" id="PTHR11452">
    <property type="entry name" value="ALPHA-GALACTOSIDASE/ALPHA-N-ACETYLGALACTOSAMINIDASE"/>
    <property type="match status" value="1"/>
</dbReference>
<dbReference type="InterPro" id="IPR041233">
    <property type="entry name" value="Melibiase_C"/>
</dbReference>
<accession>A0A1I7X840</accession>
<dbReference type="PANTHER" id="PTHR11452:SF83">
    <property type="entry name" value="ALPHA-GALACTOSIDASE"/>
    <property type="match status" value="1"/>
</dbReference>
<evidence type="ECO:0000313" key="8">
    <source>
        <dbReference type="WBParaSite" id="Hba_13590"/>
    </source>
</evidence>
<dbReference type="AlphaFoldDB" id="A0A1I7X840"/>
<reference evidence="8" key="1">
    <citation type="submission" date="2016-11" db="UniProtKB">
        <authorList>
            <consortium name="WormBaseParasite"/>
        </authorList>
    </citation>
    <scope>IDENTIFICATION</scope>
</reference>
<dbReference type="GO" id="GO:0016139">
    <property type="term" value="P:glycoside catabolic process"/>
    <property type="evidence" value="ECO:0007669"/>
    <property type="project" value="TreeGrafter"/>
</dbReference>
<feature type="domain" description="Alpha galactosidase C-terminal" evidence="6">
    <location>
        <begin position="41"/>
        <end position="122"/>
    </location>
</feature>